<keyword evidence="2 3" id="KW-0694">RNA-binding</keyword>
<dbReference type="EMBL" id="CADCXU010007542">
    <property type="protein sequence ID" value="CAA9998878.1"/>
    <property type="molecule type" value="Genomic_DNA"/>
</dbReference>
<dbReference type="GO" id="GO:0003723">
    <property type="term" value="F:RNA binding"/>
    <property type="evidence" value="ECO:0007669"/>
    <property type="project" value="UniProtKB-UniRule"/>
</dbReference>
<evidence type="ECO:0000313" key="5">
    <source>
        <dbReference type="EMBL" id="CAA9998878.1"/>
    </source>
</evidence>
<protein>
    <recommendedName>
        <fullName evidence="4">RRM domain-containing protein</fullName>
    </recommendedName>
</protein>
<reference evidence="5 6" key="1">
    <citation type="submission" date="2020-02" db="EMBL/GenBank/DDBJ databases">
        <authorList>
            <person name="Ferguson B K."/>
        </authorList>
    </citation>
    <scope>NUCLEOTIDE SEQUENCE [LARGE SCALE GENOMIC DNA]</scope>
</reference>
<dbReference type="Proteomes" id="UP000479000">
    <property type="component" value="Unassembled WGS sequence"/>
</dbReference>
<dbReference type="Pfam" id="PF00076">
    <property type="entry name" value="RRM_1"/>
    <property type="match status" value="1"/>
</dbReference>
<dbReference type="SUPFAM" id="SSF54928">
    <property type="entry name" value="RNA-binding domain, RBD"/>
    <property type="match status" value="1"/>
</dbReference>
<evidence type="ECO:0000256" key="1">
    <source>
        <dbReference type="ARBA" id="ARBA00022737"/>
    </source>
</evidence>
<evidence type="ECO:0000256" key="2">
    <source>
        <dbReference type="ARBA" id="ARBA00022884"/>
    </source>
</evidence>
<feature type="domain" description="RRM" evidence="4">
    <location>
        <begin position="1"/>
        <end position="73"/>
    </location>
</feature>
<evidence type="ECO:0000259" key="4">
    <source>
        <dbReference type="PROSITE" id="PS50102"/>
    </source>
</evidence>
<dbReference type="SMART" id="SM00360">
    <property type="entry name" value="RRM"/>
    <property type="match status" value="1"/>
</dbReference>
<dbReference type="InterPro" id="IPR012677">
    <property type="entry name" value="Nucleotide-bd_a/b_plait_sf"/>
</dbReference>
<dbReference type="PROSITE" id="PS50102">
    <property type="entry name" value="RRM"/>
    <property type="match status" value="1"/>
</dbReference>
<dbReference type="InterPro" id="IPR000504">
    <property type="entry name" value="RRM_dom"/>
</dbReference>
<name>A0A6H5G7N6_9HEMI</name>
<gene>
    <name evidence="5" type="ORF">NTEN_LOCUS5161</name>
</gene>
<accession>A0A6H5G7N6</accession>
<dbReference type="OrthoDB" id="2588702at2759"/>
<evidence type="ECO:0000313" key="6">
    <source>
        <dbReference type="Proteomes" id="UP000479000"/>
    </source>
</evidence>
<evidence type="ECO:0000256" key="3">
    <source>
        <dbReference type="PROSITE-ProRule" id="PRU00176"/>
    </source>
</evidence>
<sequence>MENVNFKADIDDILQFFSGFDIDTEDVIRRFDDLGRPTGDARVCFKSPEEARRALDSRNFQMMCGRSVKLNFV</sequence>
<organism evidence="5 6">
    <name type="scientific">Nesidiocoris tenuis</name>
    <dbReference type="NCBI Taxonomy" id="355587"/>
    <lineage>
        <taxon>Eukaryota</taxon>
        <taxon>Metazoa</taxon>
        <taxon>Ecdysozoa</taxon>
        <taxon>Arthropoda</taxon>
        <taxon>Hexapoda</taxon>
        <taxon>Insecta</taxon>
        <taxon>Pterygota</taxon>
        <taxon>Neoptera</taxon>
        <taxon>Paraneoptera</taxon>
        <taxon>Hemiptera</taxon>
        <taxon>Heteroptera</taxon>
        <taxon>Panheteroptera</taxon>
        <taxon>Cimicomorpha</taxon>
        <taxon>Miridae</taxon>
        <taxon>Dicyphina</taxon>
        <taxon>Nesidiocoris</taxon>
    </lineage>
</organism>
<keyword evidence="1" id="KW-0677">Repeat</keyword>
<dbReference type="AlphaFoldDB" id="A0A6H5G7N6"/>
<proteinExistence type="predicted"/>
<dbReference type="InterPro" id="IPR050666">
    <property type="entry name" value="ESRP"/>
</dbReference>
<keyword evidence="6" id="KW-1185">Reference proteome</keyword>
<dbReference type="Gene3D" id="3.30.70.330">
    <property type="match status" value="1"/>
</dbReference>
<dbReference type="PANTHER" id="PTHR13976">
    <property type="entry name" value="HETEROGENEOUS NUCLEAR RIBONUCLEOPROTEIN-RELATED"/>
    <property type="match status" value="1"/>
</dbReference>
<dbReference type="InterPro" id="IPR035979">
    <property type="entry name" value="RBD_domain_sf"/>
</dbReference>